<feature type="compositionally biased region" description="Polar residues" evidence="12">
    <location>
        <begin position="636"/>
        <end position="657"/>
    </location>
</feature>
<dbReference type="GO" id="GO:0000978">
    <property type="term" value="F:RNA polymerase II cis-regulatory region sequence-specific DNA binding"/>
    <property type="evidence" value="ECO:0007669"/>
    <property type="project" value="TreeGrafter"/>
</dbReference>
<dbReference type="InterPro" id="IPR032354">
    <property type="entry name" value="FOXP-CC"/>
</dbReference>
<dbReference type="InterPro" id="IPR047412">
    <property type="entry name" value="FH_FOXP1_P2"/>
</dbReference>
<keyword evidence="11" id="KW-0175">Coiled coil</keyword>
<feature type="compositionally biased region" description="Low complexity" evidence="12">
    <location>
        <begin position="138"/>
        <end position="150"/>
    </location>
</feature>
<keyword evidence="15" id="KW-1185">Reference proteome</keyword>
<evidence type="ECO:0000256" key="4">
    <source>
        <dbReference type="ARBA" id="ARBA00022771"/>
    </source>
</evidence>
<keyword evidence="6" id="KW-0805">Transcription regulation</keyword>
<organism evidence="14 15">
    <name type="scientific">Mizuhopecten yessoensis</name>
    <name type="common">Japanese scallop</name>
    <name type="synonym">Patinopecten yessoensis</name>
    <dbReference type="NCBI Taxonomy" id="6573"/>
    <lineage>
        <taxon>Eukaryota</taxon>
        <taxon>Metazoa</taxon>
        <taxon>Spiralia</taxon>
        <taxon>Lophotrochozoa</taxon>
        <taxon>Mollusca</taxon>
        <taxon>Bivalvia</taxon>
        <taxon>Autobranchia</taxon>
        <taxon>Pteriomorphia</taxon>
        <taxon>Pectinida</taxon>
        <taxon>Pectinoidea</taxon>
        <taxon>Pectinidae</taxon>
        <taxon>Mizuhopecten</taxon>
    </lineage>
</organism>
<evidence type="ECO:0000256" key="1">
    <source>
        <dbReference type="ARBA" id="ARBA00004123"/>
    </source>
</evidence>
<dbReference type="InterPro" id="IPR036388">
    <property type="entry name" value="WH-like_DNA-bd_sf"/>
</dbReference>
<dbReference type="CDD" id="cd20065">
    <property type="entry name" value="FH_FOXP2"/>
    <property type="match status" value="1"/>
</dbReference>
<evidence type="ECO:0000313" key="14">
    <source>
        <dbReference type="EMBL" id="OWF45679.1"/>
    </source>
</evidence>
<comment type="subcellular location">
    <subcellularLocation>
        <location evidence="1 10">Nucleus</location>
    </subcellularLocation>
</comment>
<dbReference type="InterPro" id="IPR036390">
    <property type="entry name" value="WH_DNA-bd_sf"/>
</dbReference>
<feature type="region of interest" description="Disordered" evidence="12">
    <location>
        <begin position="54"/>
        <end position="246"/>
    </location>
</feature>
<accession>A0A210QAD9</accession>
<protein>
    <submittedName>
        <fullName evidence="14">Forkhead box protein P1</fullName>
    </submittedName>
</protein>
<sequence>MSLKLDTPHYANGDVPPFYGPNPPPPLLHVSRDQFYHHLAYLEDELWHNNSNAALPHKKRNKHSVSPPTTETREHVSPPLFQKDETTHPSLAKPAELDSDSTSTRKRHEKHLARQASYSELHHETFPKSAGMMRIWERSQSQPSSRRTSPLGGQEGHTDYRDVNSMVTKHRSSPSPQSNGMMEKGGDHEGVINLSTVTKEGPSPLTHNGDTHSTENGHVESQGQLPHSPHTKATTGSGAAKRKTKSNSMVELGAGLTPPGPHPSLMMMAAAQHGLMPQQMQQLLQQQNQGLSPQQLQQIMQHQSMMLQHQQQKLQDQVLQELNEQLQMNMLQQSQLMQQQQQPDKSKVGKSQLQHLALQQQQLVQQIQQIQIQQRQYLLACLVQPFGVPQGMMSPGEIQQLWKEVASQSGLDDSIMKNNINGAVPTSLGGGLSSLSFPTPPTSWATNGITETYLNQGNSSLGHSAVQVKQEQTSPTSSYHALFRHCLCKWPGCDTHCEDYISFLKHLSAEHILDDRSTAQARVQMQVVSQLEIQLTREKDLLQEMMKHLHMKTSDNKAHSGLSSEGGTQKPLNTHSPPITSSNLLSQLPSPNKMVTVSSSPLKLSHLSVSAPPTPVGLVGNPMSLPLLIPPPLGQTPISKPSTPLSQASSLPTTPTSAGPMRRRVSDKCNLPISAEIQRNRDFYKSTDVRPPFTYASLIRQAIIESPHKQLTLNEIYQWFQNTFAYFRRNEATWKNAVRHNLSLHKCFMRVENVKGAVWTVDEIEFYKRRPQKLGGNMSKSPSMQSEHSVFGENLNASLRVALEHANSMMNHQMCNGNVSVDGVEDLSMKSSRNSSSDSLAKLELPPRDELMGIKSEPDMEADTFLENGHSPLDREDEEEMRDLEDGLTGSGEEFDEEEAAMETACEDMQRSQQSVSPYGQLSHNQELYLQSLQPQQSQTQETVLSPVVTSTIAS</sequence>
<dbReference type="PROSITE" id="PS50039">
    <property type="entry name" value="FORK_HEAD_3"/>
    <property type="match status" value="1"/>
</dbReference>
<feature type="domain" description="Fork-head" evidence="13">
    <location>
        <begin position="690"/>
        <end position="763"/>
    </location>
</feature>
<dbReference type="EMBL" id="NEDP02004420">
    <property type="protein sequence ID" value="OWF45679.1"/>
    <property type="molecule type" value="Genomic_DNA"/>
</dbReference>
<feature type="region of interest" description="Disordered" evidence="12">
    <location>
        <begin position="828"/>
        <end position="955"/>
    </location>
</feature>
<feature type="compositionally biased region" description="Basic residues" evidence="12">
    <location>
        <begin position="104"/>
        <end position="113"/>
    </location>
</feature>
<dbReference type="SMART" id="SM00339">
    <property type="entry name" value="FH"/>
    <property type="match status" value="1"/>
</dbReference>
<keyword evidence="8" id="KW-0804">Transcription</keyword>
<dbReference type="PROSITE" id="PS00658">
    <property type="entry name" value="FORK_HEAD_2"/>
    <property type="match status" value="1"/>
</dbReference>
<feature type="compositionally biased region" description="Polar residues" evidence="12">
    <location>
        <begin position="219"/>
        <end position="237"/>
    </location>
</feature>
<evidence type="ECO:0000256" key="12">
    <source>
        <dbReference type="SAM" id="MobiDB-lite"/>
    </source>
</evidence>
<dbReference type="GO" id="GO:0000981">
    <property type="term" value="F:DNA-binding transcription factor activity, RNA polymerase II-specific"/>
    <property type="evidence" value="ECO:0007669"/>
    <property type="project" value="TreeGrafter"/>
</dbReference>
<evidence type="ECO:0000256" key="9">
    <source>
        <dbReference type="ARBA" id="ARBA00023242"/>
    </source>
</evidence>
<keyword evidence="7 10" id="KW-0238">DNA-binding</keyword>
<evidence type="ECO:0000256" key="5">
    <source>
        <dbReference type="ARBA" id="ARBA00022833"/>
    </source>
</evidence>
<evidence type="ECO:0000256" key="10">
    <source>
        <dbReference type="PROSITE-ProRule" id="PRU00089"/>
    </source>
</evidence>
<dbReference type="PANTHER" id="PTHR45796">
    <property type="entry name" value="FORKHEAD BOX P, ISOFORM C"/>
    <property type="match status" value="1"/>
</dbReference>
<keyword evidence="3" id="KW-0479">Metal-binding</keyword>
<dbReference type="Proteomes" id="UP000242188">
    <property type="component" value="Unassembled WGS sequence"/>
</dbReference>
<dbReference type="Gene3D" id="1.20.5.340">
    <property type="match status" value="1"/>
</dbReference>
<evidence type="ECO:0000256" key="2">
    <source>
        <dbReference type="ARBA" id="ARBA00022491"/>
    </source>
</evidence>
<dbReference type="Pfam" id="PF16159">
    <property type="entry name" value="FOXP-CC"/>
    <property type="match status" value="1"/>
</dbReference>
<keyword evidence="4" id="KW-0863">Zinc-finger</keyword>
<feature type="compositionally biased region" description="Polar residues" evidence="12">
    <location>
        <begin position="561"/>
        <end position="580"/>
    </location>
</feature>
<feature type="region of interest" description="Disordered" evidence="12">
    <location>
        <begin position="632"/>
        <end position="664"/>
    </location>
</feature>
<keyword evidence="5" id="KW-0862">Zinc</keyword>
<dbReference type="PANTHER" id="PTHR45796:SF4">
    <property type="entry name" value="FORKHEAD BOX P, ISOFORM C"/>
    <property type="match status" value="1"/>
</dbReference>
<feature type="compositionally biased region" description="Low complexity" evidence="12">
    <location>
        <begin position="926"/>
        <end position="943"/>
    </location>
</feature>
<dbReference type="GO" id="GO:0005634">
    <property type="term" value="C:nucleus"/>
    <property type="evidence" value="ECO:0007669"/>
    <property type="project" value="UniProtKB-SubCell"/>
</dbReference>
<keyword evidence="9 10" id="KW-0539">Nucleus</keyword>
<evidence type="ECO:0000256" key="8">
    <source>
        <dbReference type="ARBA" id="ARBA00023163"/>
    </source>
</evidence>
<dbReference type="Pfam" id="PF00250">
    <property type="entry name" value="Forkhead"/>
    <property type="match status" value="1"/>
</dbReference>
<dbReference type="GO" id="GO:0008270">
    <property type="term" value="F:zinc ion binding"/>
    <property type="evidence" value="ECO:0007669"/>
    <property type="project" value="UniProtKB-KW"/>
</dbReference>
<feature type="compositionally biased region" description="Basic and acidic residues" evidence="12">
    <location>
        <begin position="71"/>
        <end position="87"/>
    </location>
</feature>
<feature type="compositionally biased region" description="Basic and acidic residues" evidence="12">
    <location>
        <begin position="845"/>
        <end position="858"/>
    </location>
</feature>
<feature type="coiled-coil region" evidence="11">
    <location>
        <begin position="319"/>
        <end position="373"/>
    </location>
</feature>
<evidence type="ECO:0000256" key="3">
    <source>
        <dbReference type="ARBA" id="ARBA00022723"/>
    </source>
</evidence>
<dbReference type="Gene3D" id="1.10.10.10">
    <property type="entry name" value="Winged helix-like DNA-binding domain superfamily/Winged helix DNA-binding domain"/>
    <property type="match status" value="1"/>
</dbReference>
<evidence type="ECO:0000259" key="13">
    <source>
        <dbReference type="PROSITE" id="PS50039"/>
    </source>
</evidence>
<dbReference type="AlphaFoldDB" id="A0A210QAD9"/>
<name>A0A210QAD9_MIZYE</name>
<feature type="compositionally biased region" description="Basic and acidic residues" evidence="12">
    <location>
        <begin position="209"/>
        <end position="218"/>
    </location>
</feature>
<feature type="compositionally biased region" description="Polar residues" evidence="12">
    <location>
        <begin position="911"/>
        <end position="925"/>
    </location>
</feature>
<evidence type="ECO:0000256" key="11">
    <source>
        <dbReference type="SAM" id="Coils"/>
    </source>
</evidence>
<dbReference type="SUPFAM" id="SSF46785">
    <property type="entry name" value="Winged helix' DNA-binding domain"/>
    <property type="match status" value="1"/>
</dbReference>
<feature type="DNA-binding region" description="Fork-head" evidence="10">
    <location>
        <begin position="690"/>
        <end position="763"/>
    </location>
</feature>
<gene>
    <name evidence="14" type="ORF">KP79_PYT11590</name>
</gene>
<dbReference type="STRING" id="6573.A0A210QAD9"/>
<dbReference type="FunFam" id="1.20.5.340:FF:000005">
    <property type="entry name" value="Forkhead box P1, isoform CRA_f"/>
    <property type="match status" value="1"/>
</dbReference>
<keyword evidence="2" id="KW-0678">Repressor</keyword>
<evidence type="ECO:0000256" key="7">
    <source>
        <dbReference type="ARBA" id="ARBA00023125"/>
    </source>
</evidence>
<dbReference type="FunFam" id="1.10.10.10:FF:000010">
    <property type="entry name" value="Forkhead box P2 isoform B"/>
    <property type="match status" value="1"/>
</dbReference>
<reference evidence="14 15" key="1">
    <citation type="journal article" date="2017" name="Nat. Ecol. Evol.">
        <title>Scallop genome provides insights into evolution of bilaterian karyotype and development.</title>
        <authorList>
            <person name="Wang S."/>
            <person name="Zhang J."/>
            <person name="Jiao W."/>
            <person name="Li J."/>
            <person name="Xun X."/>
            <person name="Sun Y."/>
            <person name="Guo X."/>
            <person name="Huan P."/>
            <person name="Dong B."/>
            <person name="Zhang L."/>
            <person name="Hu X."/>
            <person name="Sun X."/>
            <person name="Wang J."/>
            <person name="Zhao C."/>
            <person name="Wang Y."/>
            <person name="Wang D."/>
            <person name="Huang X."/>
            <person name="Wang R."/>
            <person name="Lv J."/>
            <person name="Li Y."/>
            <person name="Zhang Z."/>
            <person name="Liu B."/>
            <person name="Lu W."/>
            <person name="Hui Y."/>
            <person name="Liang J."/>
            <person name="Zhou Z."/>
            <person name="Hou R."/>
            <person name="Li X."/>
            <person name="Liu Y."/>
            <person name="Li H."/>
            <person name="Ning X."/>
            <person name="Lin Y."/>
            <person name="Zhao L."/>
            <person name="Xing Q."/>
            <person name="Dou J."/>
            <person name="Li Y."/>
            <person name="Mao J."/>
            <person name="Guo H."/>
            <person name="Dou H."/>
            <person name="Li T."/>
            <person name="Mu C."/>
            <person name="Jiang W."/>
            <person name="Fu Q."/>
            <person name="Fu X."/>
            <person name="Miao Y."/>
            <person name="Liu J."/>
            <person name="Yu Q."/>
            <person name="Li R."/>
            <person name="Liao H."/>
            <person name="Li X."/>
            <person name="Kong Y."/>
            <person name="Jiang Z."/>
            <person name="Chourrout D."/>
            <person name="Li R."/>
            <person name="Bao Z."/>
        </authorList>
    </citation>
    <scope>NUCLEOTIDE SEQUENCE [LARGE SCALE GENOMIC DNA]</scope>
    <source>
        <strain evidence="14 15">PY_sf001</strain>
    </source>
</reference>
<dbReference type="InterPro" id="IPR001766">
    <property type="entry name" value="Fork_head_dom"/>
</dbReference>
<feature type="compositionally biased region" description="Low complexity" evidence="12">
    <location>
        <begin position="581"/>
        <end position="592"/>
    </location>
</feature>
<comment type="caution">
    <text evidence="14">The sequence shown here is derived from an EMBL/GenBank/DDBJ whole genome shotgun (WGS) entry which is preliminary data.</text>
</comment>
<dbReference type="OrthoDB" id="5830876at2759"/>
<dbReference type="InterPro" id="IPR030456">
    <property type="entry name" value="TF_fork_head_CS_2"/>
</dbReference>
<dbReference type="PRINTS" id="PR00053">
    <property type="entry name" value="FORKHEAD"/>
</dbReference>
<feature type="compositionally biased region" description="Low complexity" evidence="12">
    <location>
        <begin position="829"/>
        <end position="839"/>
    </location>
</feature>
<dbReference type="InterPro" id="IPR050998">
    <property type="entry name" value="FOXP"/>
</dbReference>
<evidence type="ECO:0000313" key="15">
    <source>
        <dbReference type="Proteomes" id="UP000242188"/>
    </source>
</evidence>
<feature type="region of interest" description="Disordered" evidence="12">
    <location>
        <begin position="553"/>
        <end position="593"/>
    </location>
</feature>
<evidence type="ECO:0000256" key="6">
    <source>
        <dbReference type="ARBA" id="ARBA00023015"/>
    </source>
</evidence>
<proteinExistence type="predicted"/>